<protein>
    <submittedName>
        <fullName evidence="3">Acyltransferase family</fullName>
        <ecNumber evidence="3">2.3.1.-</ecNumber>
    </submittedName>
</protein>
<keyword evidence="1" id="KW-0812">Transmembrane</keyword>
<sequence length="327" mass="37764">MENSTQQNKKYYNEITIAKGIGILLVVLGHALKQTGVSNVPGNAVISIIYSFHMPLFFVLSGFVSVKILQYSKMTEYINYIKSRAARLLIPYFVMGILYMPLKYFMNRFAINPYDFSQSWKLILGDNPNTTMWFLYTLFWVSVIALILLRRSVLLPMLIASAILSCTAFIFNWSFRIPKYLFFFILGIYIRDHYDKFTEIRKNKLIFILVAIAFIICNIVNYQMGRGEFITSVSGTILCMWFSLWLVEKNVRSYGVLKSLGDASMDIYILSDPVQTVSRLALWNILHMPNILVIILCFVSGTGISFIAAKYILRRFKVFRILLFGEC</sequence>
<dbReference type="KEGG" id="ehl:EHLA_0065"/>
<gene>
    <name evidence="3" type="ORF">EHLA_0065</name>
</gene>
<name>A0A285PMN5_9FIRM</name>
<feature type="transmembrane region" description="Helical" evidence="1">
    <location>
        <begin position="89"/>
        <end position="111"/>
    </location>
</feature>
<feature type="transmembrane region" description="Helical" evidence="1">
    <location>
        <begin position="44"/>
        <end position="69"/>
    </location>
</feature>
<dbReference type="Pfam" id="PF01757">
    <property type="entry name" value="Acyl_transf_3"/>
    <property type="match status" value="1"/>
</dbReference>
<evidence type="ECO:0000313" key="3">
    <source>
        <dbReference type="EMBL" id="SOB70844.1"/>
    </source>
</evidence>
<dbReference type="PANTHER" id="PTHR37312:SF1">
    <property type="entry name" value="MEMBRANE-BOUND ACYLTRANSFERASE YKRP-RELATED"/>
    <property type="match status" value="1"/>
</dbReference>
<reference evidence="4" key="1">
    <citation type="submission" date="2017-09" db="EMBL/GenBank/DDBJ databases">
        <authorList>
            <person name="Shetty A S."/>
        </authorList>
    </citation>
    <scope>NUCLEOTIDE SEQUENCE [LARGE SCALE GENOMIC DNA]</scope>
</reference>
<keyword evidence="1" id="KW-1133">Transmembrane helix</keyword>
<keyword evidence="4" id="KW-1185">Reference proteome</keyword>
<evidence type="ECO:0000259" key="2">
    <source>
        <dbReference type="Pfam" id="PF01757"/>
    </source>
</evidence>
<dbReference type="InterPro" id="IPR052734">
    <property type="entry name" value="Nod_factor_acetyltransferase"/>
</dbReference>
<feature type="transmembrane region" description="Helical" evidence="1">
    <location>
        <begin position="154"/>
        <end position="171"/>
    </location>
</feature>
<dbReference type="PANTHER" id="PTHR37312">
    <property type="entry name" value="MEMBRANE-BOUND ACYLTRANSFERASE YKRP-RELATED"/>
    <property type="match status" value="1"/>
</dbReference>
<evidence type="ECO:0000313" key="4">
    <source>
        <dbReference type="Proteomes" id="UP000217549"/>
    </source>
</evidence>
<keyword evidence="3" id="KW-0808">Transferase</keyword>
<feature type="transmembrane region" description="Helical" evidence="1">
    <location>
        <begin position="229"/>
        <end position="247"/>
    </location>
</feature>
<feature type="domain" description="Acyltransferase 3" evidence="2">
    <location>
        <begin position="13"/>
        <end position="309"/>
    </location>
</feature>
<dbReference type="Proteomes" id="UP000217549">
    <property type="component" value="Chromosome I"/>
</dbReference>
<dbReference type="GO" id="GO:0016747">
    <property type="term" value="F:acyltransferase activity, transferring groups other than amino-acyl groups"/>
    <property type="evidence" value="ECO:0007669"/>
    <property type="project" value="InterPro"/>
</dbReference>
<feature type="transmembrane region" description="Helical" evidence="1">
    <location>
        <begin position="12"/>
        <end position="32"/>
    </location>
</feature>
<feature type="transmembrane region" description="Helical" evidence="1">
    <location>
        <begin position="206"/>
        <end position="223"/>
    </location>
</feature>
<dbReference type="RefSeq" id="WP_096238883.1">
    <property type="nucleotide sequence ID" value="NZ_LT907978.1"/>
</dbReference>
<feature type="transmembrane region" description="Helical" evidence="1">
    <location>
        <begin position="291"/>
        <end position="313"/>
    </location>
</feature>
<dbReference type="AlphaFoldDB" id="A0A285PMN5"/>
<keyword evidence="3" id="KW-0012">Acyltransferase</keyword>
<dbReference type="EC" id="2.3.1.-" evidence="3"/>
<accession>A0A285PMN5</accession>
<evidence type="ECO:0000256" key="1">
    <source>
        <dbReference type="SAM" id="Phobius"/>
    </source>
</evidence>
<dbReference type="EMBL" id="LT907978">
    <property type="protein sequence ID" value="SOB70844.1"/>
    <property type="molecule type" value="Genomic_DNA"/>
</dbReference>
<feature type="transmembrane region" description="Helical" evidence="1">
    <location>
        <begin position="131"/>
        <end position="149"/>
    </location>
</feature>
<proteinExistence type="predicted"/>
<dbReference type="InterPro" id="IPR002656">
    <property type="entry name" value="Acyl_transf_3_dom"/>
</dbReference>
<keyword evidence="1" id="KW-0472">Membrane</keyword>
<organism evidence="3 4">
    <name type="scientific">Anaerobutyricum hallii</name>
    <dbReference type="NCBI Taxonomy" id="39488"/>
    <lineage>
        <taxon>Bacteria</taxon>
        <taxon>Bacillati</taxon>
        <taxon>Bacillota</taxon>
        <taxon>Clostridia</taxon>
        <taxon>Lachnospirales</taxon>
        <taxon>Lachnospiraceae</taxon>
        <taxon>Anaerobutyricum</taxon>
    </lineage>
</organism>